<dbReference type="AlphaFoldDB" id="A0A9D4GFG2"/>
<organism evidence="8 9">
    <name type="scientific">Dreissena polymorpha</name>
    <name type="common">Zebra mussel</name>
    <name type="synonym">Mytilus polymorpha</name>
    <dbReference type="NCBI Taxonomy" id="45954"/>
    <lineage>
        <taxon>Eukaryota</taxon>
        <taxon>Metazoa</taxon>
        <taxon>Spiralia</taxon>
        <taxon>Lophotrochozoa</taxon>
        <taxon>Mollusca</taxon>
        <taxon>Bivalvia</taxon>
        <taxon>Autobranchia</taxon>
        <taxon>Heteroconchia</taxon>
        <taxon>Euheterodonta</taxon>
        <taxon>Imparidentia</taxon>
        <taxon>Neoheterodontei</taxon>
        <taxon>Myida</taxon>
        <taxon>Dreissenoidea</taxon>
        <taxon>Dreissenidae</taxon>
        <taxon>Dreissena</taxon>
    </lineage>
</organism>
<evidence type="ECO:0000256" key="6">
    <source>
        <dbReference type="PROSITE-ProRule" id="PRU00076"/>
    </source>
</evidence>
<proteinExistence type="predicted"/>
<dbReference type="SMART" id="SM00181">
    <property type="entry name" value="EGF"/>
    <property type="match status" value="1"/>
</dbReference>
<dbReference type="Gene3D" id="2.10.25.10">
    <property type="entry name" value="Laminin"/>
    <property type="match status" value="1"/>
</dbReference>
<evidence type="ECO:0000256" key="3">
    <source>
        <dbReference type="ARBA" id="ARBA00022737"/>
    </source>
</evidence>
<dbReference type="PROSITE" id="PS50026">
    <property type="entry name" value="EGF_3"/>
    <property type="match status" value="1"/>
</dbReference>
<dbReference type="Proteomes" id="UP000828390">
    <property type="component" value="Unassembled WGS sequence"/>
</dbReference>
<reference evidence="8" key="2">
    <citation type="submission" date="2020-11" db="EMBL/GenBank/DDBJ databases">
        <authorList>
            <person name="McCartney M.A."/>
            <person name="Auch B."/>
            <person name="Kono T."/>
            <person name="Mallez S."/>
            <person name="Becker A."/>
            <person name="Gohl D.M."/>
            <person name="Silverstein K.A.T."/>
            <person name="Koren S."/>
            <person name="Bechman K.B."/>
            <person name="Herman A."/>
            <person name="Abrahante J.E."/>
            <person name="Garbe J."/>
        </authorList>
    </citation>
    <scope>NUCLEOTIDE SEQUENCE</scope>
    <source>
        <strain evidence="8">Duluth1</strain>
        <tissue evidence="8">Whole animal</tissue>
    </source>
</reference>
<accession>A0A9D4GFG2</accession>
<dbReference type="SUPFAM" id="SSF57196">
    <property type="entry name" value="EGF/Laminin"/>
    <property type="match status" value="1"/>
</dbReference>
<evidence type="ECO:0000313" key="8">
    <source>
        <dbReference type="EMBL" id="KAH3813032.1"/>
    </source>
</evidence>
<feature type="disulfide bond" evidence="6">
    <location>
        <begin position="35"/>
        <end position="44"/>
    </location>
</feature>
<evidence type="ECO:0000313" key="9">
    <source>
        <dbReference type="Proteomes" id="UP000828390"/>
    </source>
</evidence>
<dbReference type="InterPro" id="IPR001881">
    <property type="entry name" value="EGF-like_Ca-bd_dom"/>
</dbReference>
<evidence type="ECO:0000256" key="1">
    <source>
        <dbReference type="ARBA" id="ARBA00022536"/>
    </source>
</evidence>
<dbReference type="EMBL" id="JAIWYP010000006">
    <property type="protein sequence ID" value="KAH3813032.1"/>
    <property type="molecule type" value="Genomic_DNA"/>
</dbReference>
<keyword evidence="3" id="KW-0677">Repeat</keyword>
<protein>
    <recommendedName>
        <fullName evidence="7">EGF-like domain-containing protein</fullName>
    </recommendedName>
</protein>
<evidence type="ECO:0000256" key="5">
    <source>
        <dbReference type="ARBA" id="ARBA00023180"/>
    </source>
</evidence>
<comment type="caution">
    <text evidence="8">The sequence shown here is derived from an EMBL/GenBank/DDBJ whole genome shotgun (WGS) entry which is preliminary data.</text>
</comment>
<dbReference type="CDD" id="cd00054">
    <property type="entry name" value="EGF_CA"/>
    <property type="match status" value="1"/>
</dbReference>
<keyword evidence="9" id="KW-1185">Reference proteome</keyword>
<evidence type="ECO:0000259" key="7">
    <source>
        <dbReference type="PROSITE" id="PS50026"/>
    </source>
</evidence>
<dbReference type="PROSITE" id="PS00010">
    <property type="entry name" value="ASX_HYDROXYL"/>
    <property type="match status" value="1"/>
</dbReference>
<keyword evidence="4 6" id="KW-1015">Disulfide bond</keyword>
<dbReference type="InterPro" id="IPR018097">
    <property type="entry name" value="EGF_Ca-bd_CS"/>
</dbReference>
<keyword evidence="1 6" id="KW-0245">EGF-like domain</keyword>
<dbReference type="PROSITE" id="PS01187">
    <property type="entry name" value="EGF_CA"/>
    <property type="match status" value="1"/>
</dbReference>
<sequence length="65" mass="7259">MTMLTYSDINECVDFSPCLNDGTCVNTVGGFFCRCLNGWSGDNCGTCKSSFSFSEILHYWVKCCF</sequence>
<dbReference type="FunFam" id="2.10.25.10:FF:000173">
    <property type="entry name" value="Neurogenic locus notch protein 2"/>
    <property type="match status" value="1"/>
</dbReference>
<reference evidence="8" key="1">
    <citation type="journal article" date="2019" name="bioRxiv">
        <title>The Genome of the Zebra Mussel, Dreissena polymorpha: A Resource for Invasive Species Research.</title>
        <authorList>
            <person name="McCartney M.A."/>
            <person name="Auch B."/>
            <person name="Kono T."/>
            <person name="Mallez S."/>
            <person name="Zhang Y."/>
            <person name="Obille A."/>
            <person name="Becker A."/>
            <person name="Abrahante J.E."/>
            <person name="Garbe J."/>
            <person name="Badalamenti J.P."/>
            <person name="Herman A."/>
            <person name="Mangelson H."/>
            <person name="Liachko I."/>
            <person name="Sullivan S."/>
            <person name="Sone E.D."/>
            <person name="Koren S."/>
            <person name="Silverstein K.A.T."/>
            <person name="Beckman K.B."/>
            <person name="Gohl D.M."/>
        </authorList>
    </citation>
    <scope>NUCLEOTIDE SEQUENCE</scope>
    <source>
        <strain evidence="8">Duluth1</strain>
        <tissue evidence="8">Whole animal</tissue>
    </source>
</reference>
<keyword evidence="2" id="KW-0732">Signal</keyword>
<gene>
    <name evidence="8" type="ORF">DPMN_141480</name>
</gene>
<dbReference type="InterPro" id="IPR000742">
    <property type="entry name" value="EGF"/>
</dbReference>
<feature type="domain" description="EGF-like" evidence="7">
    <location>
        <begin position="8"/>
        <end position="45"/>
    </location>
</feature>
<comment type="caution">
    <text evidence="6">Lacks conserved residue(s) required for the propagation of feature annotation.</text>
</comment>
<dbReference type="InterPro" id="IPR000152">
    <property type="entry name" value="EGF-type_Asp/Asn_hydroxyl_site"/>
</dbReference>
<evidence type="ECO:0000256" key="2">
    <source>
        <dbReference type="ARBA" id="ARBA00022729"/>
    </source>
</evidence>
<keyword evidence="5" id="KW-0325">Glycoprotein</keyword>
<dbReference type="SMART" id="SM00179">
    <property type="entry name" value="EGF_CA"/>
    <property type="match status" value="1"/>
</dbReference>
<dbReference type="PROSITE" id="PS00022">
    <property type="entry name" value="EGF_1"/>
    <property type="match status" value="1"/>
</dbReference>
<dbReference type="Pfam" id="PF00008">
    <property type="entry name" value="EGF"/>
    <property type="match status" value="1"/>
</dbReference>
<dbReference type="GO" id="GO:0005509">
    <property type="term" value="F:calcium ion binding"/>
    <property type="evidence" value="ECO:0007669"/>
    <property type="project" value="InterPro"/>
</dbReference>
<evidence type="ECO:0000256" key="4">
    <source>
        <dbReference type="ARBA" id="ARBA00023157"/>
    </source>
</evidence>
<name>A0A9D4GFG2_DREPO</name>